<dbReference type="PANTHER" id="PTHR21496">
    <property type="entry name" value="FERREDOXIN-RELATED"/>
    <property type="match status" value="1"/>
</dbReference>
<evidence type="ECO:0000256" key="5">
    <source>
        <dbReference type="ARBA" id="ARBA00034078"/>
    </source>
</evidence>
<sequence>MQAEAPCRWLRAATLDELWEGDIAEVDVGGDRVLLAHLPGGRLRAYQGLCPHSEFPLASGDLDGEVLTCAAHGWEFDLTTGRGRNPDTCHLYAFPVRLEGEHIAVAVPDDGRRHHNRCRGLPRGE</sequence>
<gene>
    <name evidence="8" type="ORF">GCM10022419_094250</name>
</gene>
<dbReference type="Gene3D" id="2.102.10.10">
    <property type="entry name" value="Rieske [2Fe-2S] iron-sulphur domain"/>
    <property type="match status" value="1"/>
</dbReference>
<comment type="cofactor">
    <cofactor evidence="5">
        <name>[2Fe-2S] cluster</name>
        <dbReference type="ChEBI" id="CHEBI:190135"/>
    </cofactor>
</comment>
<accession>A0ABP6Z1U0</accession>
<protein>
    <submittedName>
        <fullName evidence="8">Rieske (2Fe-2S) protein</fullName>
    </submittedName>
</protein>
<organism evidence="8 9">
    <name type="scientific">Nonomuraea rosea</name>
    <dbReference type="NCBI Taxonomy" id="638574"/>
    <lineage>
        <taxon>Bacteria</taxon>
        <taxon>Bacillati</taxon>
        <taxon>Actinomycetota</taxon>
        <taxon>Actinomycetes</taxon>
        <taxon>Streptosporangiales</taxon>
        <taxon>Streptosporangiaceae</taxon>
        <taxon>Nonomuraea</taxon>
    </lineage>
</organism>
<comment type="similarity">
    <text evidence="6">Belongs to the bacterial ring-hydroxylating dioxygenase ferredoxin component family.</text>
</comment>
<dbReference type="Proteomes" id="UP001500630">
    <property type="component" value="Unassembled WGS sequence"/>
</dbReference>
<evidence type="ECO:0000259" key="7">
    <source>
        <dbReference type="PROSITE" id="PS51296"/>
    </source>
</evidence>
<keyword evidence="9" id="KW-1185">Reference proteome</keyword>
<evidence type="ECO:0000256" key="1">
    <source>
        <dbReference type="ARBA" id="ARBA00022714"/>
    </source>
</evidence>
<evidence type="ECO:0000256" key="6">
    <source>
        <dbReference type="ARBA" id="ARBA00038001"/>
    </source>
</evidence>
<comment type="caution">
    <text evidence="8">The sequence shown here is derived from an EMBL/GenBank/DDBJ whole genome shotgun (WGS) entry which is preliminary data.</text>
</comment>
<proteinExistence type="inferred from homology"/>
<keyword evidence="1" id="KW-0001">2Fe-2S</keyword>
<dbReference type="PROSITE" id="PS51296">
    <property type="entry name" value="RIESKE"/>
    <property type="match status" value="1"/>
</dbReference>
<name>A0ABP6Z1U0_9ACTN</name>
<keyword evidence="3" id="KW-0408">Iron</keyword>
<reference evidence="9" key="1">
    <citation type="journal article" date="2019" name="Int. J. Syst. Evol. Microbiol.">
        <title>The Global Catalogue of Microorganisms (GCM) 10K type strain sequencing project: providing services to taxonomists for standard genome sequencing and annotation.</title>
        <authorList>
            <consortium name="The Broad Institute Genomics Platform"/>
            <consortium name="The Broad Institute Genome Sequencing Center for Infectious Disease"/>
            <person name="Wu L."/>
            <person name="Ma J."/>
        </authorList>
    </citation>
    <scope>NUCLEOTIDE SEQUENCE [LARGE SCALE GENOMIC DNA]</scope>
    <source>
        <strain evidence="9">JCM 17326</strain>
    </source>
</reference>
<keyword evidence="4" id="KW-0411">Iron-sulfur</keyword>
<evidence type="ECO:0000256" key="4">
    <source>
        <dbReference type="ARBA" id="ARBA00023014"/>
    </source>
</evidence>
<dbReference type="InterPro" id="IPR017941">
    <property type="entry name" value="Rieske_2Fe-2S"/>
</dbReference>
<dbReference type="EMBL" id="BAABDQ010000030">
    <property type="protein sequence ID" value="GAA3596122.1"/>
    <property type="molecule type" value="Genomic_DNA"/>
</dbReference>
<dbReference type="PANTHER" id="PTHR21496:SF0">
    <property type="entry name" value="RIESKE DOMAIN-CONTAINING PROTEIN"/>
    <property type="match status" value="1"/>
</dbReference>
<feature type="domain" description="Rieske" evidence="7">
    <location>
        <begin position="10"/>
        <end position="105"/>
    </location>
</feature>
<evidence type="ECO:0000256" key="3">
    <source>
        <dbReference type="ARBA" id="ARBA00023004"/>
    </source>
</evidence>
<dbReference type="SUPFAM" id="SSF50022">
    <property type="entry name" value="ISP domain"/>
    <property type="match status" value="1"/>
</dbReference>
<evidence type="ECO:0000313" key="8">
    <source>
        <dbReference type="EMBL" id="GAA3596122.1"/>
    </source>
</evidence>
<evidence type="ECO:0000313" key="9">
    <source>
        <dbReference type="Proteomes" id="UP001500630"/>
    </source>
</evidence>
<dbReference type="RefSeq" id="WP_345572524.1">
    <property type="nucleotide sequence ID" value="NZ_BAABDQ010000030.1"/>
</dbReference>
<dbReference type="Pfam" id="PF00355">
    <property type="entry name" value="Rieske"/>
    <property type="match status" value="1"/>
</dbReference>
<evidence type="ECO:0000256" key="2">
    <source>
        <dbReference type="ARBA" id="ARBA00022723"/>
    </source>
</evidence>
<keyword evidence="2" id="KW-0479">Metal-binding</keyword>
<dbReference type="InterPro" id="IPR036922">
    <property type="entry name" value="Rieske_2Fe-2S_sf"/>
</dbReference>